<dbReference type="RefSeq" id="WP_130506630.1">
    <property type="nucleotide sequence ID" value="NZ_SHLC01000001.1"/>
</dbReference>
<comment type="caution">
    <text evidence="6">The sequence shown here is derived from an EMBL/GenBank/DDBJ whole genome shotgun (WGS) entry which is preliminary data.</text>
</comment>
<dbReference type="InterPro" id="IPR011006">
    <property type="entry name" value="CheY-like_superfamily"/>
</dbReference>
<dbReference type="InterPro" id="IPR029016">
    <property type="entry name" value="GAF-like_dom_sf"/>
</dbReference>
<dbReference type="InterPro" id="IPR036388">
    <property type="entry name" value="WH-like_DNA-bd_sf"/>
</dbReference>
<protein>
    <submittedName>
        <fullName evidence="6">GAF domain-containing protein</fullName>
    </submittedName>
</protein>
<dbReference type="SMART" id="SM00065">
    <property type="entry name" value="GAF"/>
    <property type="match status" value="1"/>
</dbReference>
<dbReference type="EMBL" id="SHLC01000001">
    <property type="protein sequence ID" value="RZU66429.1"/>
    <property type="molecule type" value="Genomic_DNA"/>
</dbReference>
<gene>
    <name evidence="6" type="ORF">EV379_2785</name>
</gene>
<dbReference type="SMART" id="SM01012">
    <property type="entry name" value="ANTAR"/>
    <property type="match status" value="1"/>
</dbReference>
<organism evidence="6 7">
    <name type="scientific">Microterricola gilva</name>
    <dbReference type="NCBI Taxonomy" id="393267"/>
    <lineage>
        <taxon>Bacteria</taxon>
        <taxon>Bacillati</taxon>
        <taxon>Actinomycetota</taxon>
        <taxon>Actinomycetes</taxon>
        <taxon>Micrococcales</taxon>
        <taxon>Microbacteriaceae</taxon>
        <taxon>Microterricola</taxon>
    </lineage>
</organism>
<dbReference type="GO" id="GO:0016301">
    <property type="term" value="F:kinase activity"/>
    <property type="evidence" value="ECO:0007669"/>
    <property type="project" value="UniProtKB-KW"/>
</dbReference>
<dbReference type="Proteomes" id="UP000291483">
    <property type="component" value="Unassembled WGS sequence"/>
</dbReference>
<evidence type="ECO:0000259" key="5">
    <source>
        <dbReference type="PROSITE" id="PS50921"/>
    </source>
</evidence>
<dbReference type="PIRSF" id="PIRSF036625">
    <property type="entry name" value="GAF_ANTAR"/>
    <property type="match status" value="1"/>
</dbReference>
<keyword evidence="3" id="KW-0805">Transcription regulation</keyword>
<sequence>MTVNITRDEELFEIFVTLADTLVDEYDVVELLQSLVDSCVSLFDVAAAGLLLVDDSDALDLVASTSEESRLVELMQLSAEDGPCIECFRTSTTVSISDIRESPAEWVRFRAAAEEQGFGSVTALPMRLRSTTIGTLNLFRAPVGELNARDIRAAQALADVATIGILHERTIRAGNETRDQLQHALNSRTTIEQAKGVIAFTHTVSMDEAFARLRDYSRANRIPLATVAAQLVARELII</sequence>
<dbReference type="InterPro" id="IPR003018">
    <property type="entry name" value="GAF"/>
</dbReference>
<evidence type="ECO:0000256" key="2">
    <source>
        <dbReference type="ARBA" id="ARBA00022777"/>
    </source>
</evidence>
<dbReference type="Gene3D" id="3.30.450.40">
    <property type="match status" value="1"/>
</dbReference>
<dbReference type="InterPro" id="IPR005561">
    <property type="entry name" value="ANTAR"/>
</dbReference>
<keyword evidence="2" id="KW-0418">Kinase</keyword>
<dbReference type="Pfam" id="PF13185">
    <property type="entry name" value="GAF_2"/>
    <property type="match status" value="1"/>
</dbReference>
<feature type="domain" description="ANTAR" evidence="5">
    <location>
        <begin position="171"/>
        <end position="232"/>
    </location>
</feature>
<dbReference type="AlphaFoldDB" id="A0A4Q8AQW0"/>
<dbReference type="Pfam" id="PF03861">
    <property type="entry name" value="ANTAR"/>
    <property type="match status" value="1"/>
</dbReference>
<dbReference type="SUPFAM" id="SSF52172">
    <property type="entry name" value="CheY-like"/>
    <property type="match status" value="1"/>
</dbReference>
<dbReference type="PROSITE" id="PS50921">
    <property type="entry name" value="ANTAR"/>
    <property type="match status" value="1"/>
</dbReference>
<dbReference type="OrthoDB" id="3683444at2"/>
<evidence type="ECO:0000256" key="3">
    <source>
        <dbReference type="ARBA" id="ARBA00023015"/>
    </source>
</evidence>
<dbReference type="Gene3D" id="1.10.10.10">
    <property type="entry name" value="Winged helix-like DNA-binding domain superfamily/Winged helix DNA-binding domain"/>
    <property type="match status" value="1"/>
</dbReference>
<accession>A0A4Q8AQW0</accession>
<dbReference type="InterPro" id="IPR012074">
    <property type="entry name" value="GAF_ANTAR"/>
</dbReference>
<name>A0A4Q8AQW0_9MICO</name>
<dbReference type="GO" id="GO:0003723">
    <property type="term" value="F:RNA binding"/>
    <property type="evidence" value="ECO:0007669"/>
    <property type="project" value="InterPro"/>
</dbReference>
<reference evidence="6 7" key="1">
    <citation type="submission" date="2019-02" db="EMBL/GenBank/DDBJ databases">
        <title>Sequencing the genomes of 1000 actinobacteria strains.</title>
        <authorList>
            <person name="Klenk H.-P."/>
        </authorList>
    </citation>
    <scope>NUCLEOTIDE SEQUENCE [LARGE SCALE GENOMIC DNA]</scope>
    <source>
        <strain evidence="6 7">DSM 18319</strain>
    </source>
</reference>
<proteinExistence type="predicted"/>
<evidence type="ECO:0000256" key="1">
    <source>
        <dbReference type="ARBA" id="ARBA00022679"/>
    </source>
</evidence>
<keyword evidence="7" id="KW-1185">Reference proteome</keyword>
<keyword evidence="4" id="KW-0804">Transcription</keyword>
<evidence type="ECO:0000313" key="6">
    <source>
        <dbReference type="EMBL" id="RZU66429.1"/>
    </source>
</evidence>
<keyword evidence="1" id="KW-0808">Transferase</keyword>
<evidence type="ECO:0000256" key="4">
    <source>
        <dbReference type="ARBA" id="ARBA00023163"/>
    </source>
</evidence>
<evidence type="ECO:0000313" key="7">
    <source>
        <dbReference type="Proteomes" id="UP000291483"/>
    </source>
</evidence>
<dbReference type="SUPFAM" id="SSF55781">
    <property type="entry name" value="GAF domain-like"/>
    <property type="match status" value="1"/>
</dbReference>